<dbReference type="NCBIfam" id="TIGR01509">
    <property type="entry name" value="HAD-SF-IA-v3"/>
    <property type="match status" value="1"/>
</dbReference>
<evidence type="ECO:0000313" key="5">
    <source>
        <dbReference type="EMBL" id="KAA6126999.1"/>
    </source>
</evidence>
<evidence type="ECO:0000256" key="1">
    <source>
        <dbReference type="ARBA" id="ARBA00001946"/>
    </source>
</evidence>
<dbReference type="PANTHER" id="PTHR46193:SF10">
    <property type="entry name" value="6-PHOSPHOGLUCONATE PHOSPHATASE"/>
    <property type="match status" value="1"/>
</dbReference>
<protein>
    <submittedName>
        <fullName evidence="5">HAD family phosphatase</fullName>
    </submittedName>
</protein>
<dbReference type="Gene3D" id="1.10.150.240">
    <property type="entry name" value="Putative phosphatase, domain 2"/>
    <property type="match status" value="1"/>
</dbReference>
<keyword evidence="6" id="KW-1185">Reference proteome</keyword>
<evidence type="ECO:0000313" key="6">
    <source>
        <dbReference type="Proteomes" id="UP000324324"/>
    </source>
</evidence>
<name>A0A5M8AVY3_9BURK</name>
<dbReference type="SFLD" id="SFLDG01129">
    <property type="entry name" value="C1.5:_HAD__Beta-PGM__Phosphata"/>
    <property type="match status" value="1"/>
</dbReference>
<evidence type="ECO:0000256" key="2">
    <source>
        <dbReference type="ARBA" id="ARBA00006171"/>
    </source>
</evidence>
<dbReference type="InterPro" id="IPR023214">
    <property type="entry name" value="HAD_sf"/>
</dbReference>
<dbReference type="SFLD" id="SFLDG01135">
    <property type="entry name" value="C1.5.6:_HAD__Beta-PGM__Phospha"/>
    <property type="match status" value="1"/>
</dbReference>
<proteinExistence type="inferred from homology"/>
<dbReference type="InterPro" id="IPR006439">
    <property type="entry name" value="HAD-SF_hydro_IA"/>
</dbReference>
<evidence type="ECO:0000256" key="3">
    <source>
        <dbReference type="ARBA" id="ARBA00022723"/>
    </source>
</evidence>
<dbReference type="InterPro" id="IPR051600">
    <property type="entry name" value="Beta-PGM-like"/>
</dbReference>
<dbReference type="InterPro" id="IPR036412">
    <property type="entry name" value="HAD-like_sf"/>
</dbReference>
<dbReference type="PRINTS" id="PR00413">
    <property type="entry name" value="HADHALOGNASE"/>
</dbReference>
<dbReference type="Pfam" id="PF00702">
    <property type="entry name" value="Hydrolase"/>
    <property type="match status" value="1"/>
</dbReference>
<keyword evidence="4" id="KW-0460">Magnesium</keyword>
<dbReference type="SUPFAM" id="SSF56784">
    <property type="entry name" value="HAD-like"/>
    <property type="match status" value="1"/>
</dbReference>
<dbReference type="Proteomes" id="UP000324324">
    <property type="component" value="Unassembled WGS sequence"/>
</dbReference>
<keyword evidence="3" id="KW-0479">Metal-binding</keyword>
<dbReference type="EMBL" id="VWRN01000025">
    <property type="protein sequence ID" value="KAA6126999.1"/>
    <property type="molecule type" value="Genomic_DNA"/>
</dbReference>
<sequence length="242" mass="26181">MTLSASPSRDRDSGAAQPSRRFDCVIFDCDGVLVDSEPIVNRVLNQMLNELGIAISLEDSTALFLGRAVREELDTIERMRGAPLPENWLSHWLARRNAVLEAEVEAVPHVRDAIAAIAATGMPLCVASGADRVKVKLQLKRTGLLELFQHDADGQQREHVFSATEVERSKPAPDVYLLAARTMGVEPSRCAVVEDSPAGITAGVAAGMTVFGYAARNDAAMLREAGAQTIFTDMRQLPELVA</sequence>
<dbReference type="AlphaFoldDB" id="A0A5M8AVY3"/>
<dbReference type="InterPro" id="IPR023198">
    <property type="entry name" value="PGP-like_dom2"/>
</dbReference>
<evidence type="ECO:0000256" key="4">
    <source>
        <dbReference type="ARBA" id="ARBA00022842"/>
    </source>
</evidence>
<dbReference type="GO" id="GO:0003824">
    <property type="term" value="F:catalytic activity"/>
    <property type="evidence" value="ECO:0007669"/>
    <property type="project" value="UniProtKB-ARBA"/>
</dbReference>
<dbReference type="SFLD" id="SFLDS00003">
    <property type="entry name" value="Haloacid_Dehalogenase"/>
    <property type="match status" value="1"/>
</dbReference>
<dbReference type="CDD" id="cd07526">
    <property type="entry name" value="HAD_BPGM_like"/>
    <property type="match status" value="1"/>
</dbReference>
<dbReference type="GO" id="GO:0046872">
    <property type="term" value="F:metal ion binding"/>
    <property type="evidence" value="ECO:0007669"/>
    <property type="project" value="UniProtKB-KW"/>
</dbReference>
<comment type="similarity">
    <text evidence="2">Belongs to the HAD-like hydrolase superfamily. CbbY/CbbZ/Gph/YieH family.</text>
</comment>
<dbReference type="RefSeq" id="WP_149317292.1">
    <property type="nucleotide sequence ID" value="NZ_CP080293.1"/>
</dbReference>
<organism evidence="5 6">
    <name type="scientific">Cupriavidus cauae</name>
    <dbReference type="NCBI Taxonomy" id="2608999"/>
    <lineage>
        <taxon>Bacteria</taxon>
        <taxon>Pseudomonadati</taxon>
        <taxon>Pseudomonadota</taxon>
        <taxon>Betaproteobacteria</taxon>
        <taxon>Burkholderiales</taxon>
        <taxon>Burkholderiaceae</taxon>
        <taxon>Cupriavidus</taxon>
    </lineage>
</organism>
<dbReference type="Gene3D" id="3.40.50.1000">
    <property type="entry name" value="HAD superfamily/HAD-like"/>
    <property type="match status" value="1"/>
</dbReference>
<accession>A0A5M8AVY3</accession>
<comment type="caution">
    <text evidence="5">The sequence shown here is derived from an EMBL/GenBank/DDBJ whole genome shotgun (WGS) entry which is preliminary data.</text>
</comment>
<comment type="cofactor">
    <cofactor evidence="1">
        <name>Mg(2+)</name>
        <dbReference type="ChEBI" id="CHEBI:18420"/>
    </cofactor>
</comment>
<gene>
    <name evidence="5" type="ORF">F1599_08220</name>
</gene>
<dbReference type="PANTHER" id="PTHR46193">
    <property type="entry name" value="6-PHOSPHOGLUCONATE PHOSPHATASE"/>
    <property type="match status" value="1"/>
</dbReference>
<reference evidence="5 6" key="1">
    <citation type="submission" date="2019-09" db="EMBL/GenBank/DDBJ databases">
        <title>Isolation of a novel species in the genus Cupriavidus from patients with sepsis using whole genome sequencing.</title>
        <authorList>
            <person name="Kweon O.J."/>
            <person name="Lee M.-K."/>
        </authorList>
    </citation>
    <scope>NUCLEOTIDE SEQUENCE [LARGE SCALE GENOMIC DNA]</scope>
    <source>
        <strain evidence="5 6">MKL-01</strain>
    </source>
</reference>